<dbReference type="RefSeq" id="WP_192441637.1">
    <property type="nucleotide sequence ID" value="NZ_CP118677.1"/>
</dbReference>
<dbReference type="EMBL" id="CP118677">
    <property type="protein sequence ID" value="WEA21224.1"/>
    <property type="molecule type" value="Genomic_DNA"/>
</dbReference>
<proteinExistence type="predicted"/>
<evidence type="ECO:0008006" key="3">
    <source>
        <dbReference type="Google" id="ProtNLM"/>
    </source>
</evidence>
<name>A0AAJ5S3T4_9PSED</name>
<organism evidence="1 2">
    <name type="scientific">Pseudomonas juntendi</name>
    <dbReference type="NCBI Taxonomy" id="2666183"/>
    <lineage>
        <taxon>Bacteria</taxon>
        <taxon>Pseudomonadati</taxon>
        <taxon>Pseudomonadota</taxon>
        <taxon>Gammaproteobacteria</taxon>
        <taxon>Pseudomonadales</taxon>
        <taxon>Pseudomonadaceae</taxon>
        <taxon>Pseudomonas</taxon>
    </lineage>
</organism>
<sequence>MSFYIPEIVSMEIHSVLGKFRRGGASEQRELCSKHVMASDKIISCTHTCYVPPRPRMKPKIFKAIQKLLKDIEQKHGSIKADLLPLGTSEMQAGKEILCQLAHRFSFGSHDALVAGTIVAASERGLALTLVTSDKSLKAVCREQNIPHFDPNQCVTA</sequence>
<reference evidence="1" key="1">
    <citation type="submission" date="2023-02" db="EMBL/GenBank/DDBJ databases">
        <title>tmexCD-toprJ-like cluster.</title>
        <authorList>
            <person name="Gao X."/>
            <person name="Wang C."/>
            <person name="Liu J."/>
        </authorList>
    </citation>
    <scope>NUCLEOTIDE SEQUENCE</scope>
    <source>
        <strain evidence="1">GDW21C697WI</strain>
    </source>
</reference>
<protein>
    <recommendedName>
        <fullName evidence="3">PIN domain-containing protein</fullName>
    </recommendedName>
</protein>
<dbReference type="AlphaFoldDB" id="A0AAJ5S3T4"/>
<evidence type="ECO:0000313" key="1">
    <source>
        <dbReference type="EMBL" id="WEA21224.1"/>
    </source>
</evidence>
<gene>
    <name evidence="1" type="ORF">PWA60_03230</name>
</gene>
<dbReference type="Proteomes" id="UP001217631">
    <property type="component" value="Chromosome"/>
</dbReference>
<evidence type="ECO:0000313" key="2">
    <source>
        <dbReference type="Proteomes" id="UP001217631"/>
    </source>
</evidence>
<accession>A0AAJ5S3T4</accession>